<keyword evidence="1" id="KW-0732">Signal</keyword>
<sequence length="247" mass="26605">MNKHRLPSLTALALACASLGPAQAGVVVGSYDPQFGPTLPELSYRGSFSFNLPDSWVDYALSHNNDFVDLTGENIWASVNLTLFETANPANAVSASFNMHVDLVEIDRTLLHLRSWSSFSAATPNQLNGFAAANFNQFSFQYDYGLPQLTCLHCNDPDPGSSAEDVQADLLGFDQLVFHRDDAGQGRLGKDGNGHELGLRSTINDQGLVVYSQAALPGSGQQVPEPGTLYEALAALAALLLIPRRRP</sequence>
<name>A0AA95N9M7_9BURK</name>
<evidence type="ECO:0008006" key="4">
    <source>
        <dbReference type="Google" id="ProtNLM"/>
    </source>
</evidence>
<feature type="chain" id="PRO_5041706791" description="PEP-CTERM sorting domain-containing protein" evidence="1">
    <location>
        <begin position="25"/>
        <end position="247"/>
    </location>
</feature>
<evidence type="ECO:0000256" key="1">
    <source>
        <dbReference type="SAM" id="SignalP"/>
    </source>
</evidence>
<organism evidence="2 3">
    <name type="scientific">Paucibacter sediminis</name>
    <dbReference type="NCBI Taxonomy" id="3019553"/>
    <lineage>
        <taxon>Bacteria</taxon>
        <taxon>Pseudomonadati</taxon>
        <taxon>Pseudomonadota</taxon>
        <taxon>Betaproteobacteria</taxon>
        <taxon>Burkholderiales</taxon>
        <taxon>Sphaerotilaceae</taxon>
        <taxon>Roseateles</taxon>
    </lineage>
</organism>
<accession>A0AA95N9M7</accession>
<keyword evidence="3" id="KW-1185">Reference proteome</keyword>
<dbReference type="PROSITE" id="PS51257">
    <property type="entry name" value="PROKAR_LIPOPROTEIN"/>
    <property type="match status" value="1"/>
</dbReference>
<evidence type="ECO:0000313" key="3">
    <source>
        <dbReference type="Proteomes" id="UP001177769"/>
    </source>
</evidence>
<proteinExistence type="predicted"/>
<dbReference type="Proteomes" id="UP001177769">
    <property type="component" value="Chromosome"/>
</dbReference>
<gene>
    <name evidence="2" type="ORF">PFX98_13290</name>
</gene>
<dbReference type="EMBL" id="CP116346">
    <property type="protein sequence ID" value="WIT09910.1"/>
    <property type="molecule type" value="Genomic_DNA"/>
</dbReference>
<evidence type="ECO:0000313" key="2">
    <source>
        <dbReference type="EMBL" id="WIT09910.1"/>
    </source>
</evidence>
<feature type="signal peptide" evidence="1">
    <location>
        <begin position="1"/>
        <end position="24"/>
    </location>
</feature>
<reference evidence="2" key="1">
    <citation type="submission" date="2023-01" db="EMBL/GenBank/DDBJ databases">
        <title>Whole genome sequence of Paucibacter sp. S2-9 isolated from pond sediment.</title>
        <authorList>
            <person name="Jung J.Y."/>
        </authorList>
    </citation>
    <scope>NUCLEOTIDE SEQUENCE</scope>
    <source>
        <strain evidence="2">S2-9</strain>
    </source>
</reference>
<dbReference type="AlphaFoldDB" id="A0AA95N9M7"/>
<protein>
    <recommendedName>
        <fullName evidence="4">PEP-CTERM sorting domain-containing protein</fullName>
    </recommendedName>
</protein>
<dbReference type="KEGG" id="pais:PFX98_13290"/>
<dbReference type="RefSeq" id="WP_285230980.1">
    <property type="nucleotide sequence ID" value="NZ_CP116346.1"/>
</dbReference>